<feature type="transmembrane region" description="Helical" evidence="1">
    <location>
        <begin position="35"/>
        <end position="53"/>
    </location>
</feature>
<dbReference type="EMBL" id="JAEKFT010000014">
    <property type="protein sequence ID" value="MBT0962178.1"/>
    <property type="molecule type" value="Genomic_DNA"/>
</dbReference>
<evidence type="ECO:0000256" key="1">
    <source>
        <dbReference type="SAM" id="Phobius"/>
    </source>
</evidence>
<protein>
    <submittedName>
        <fullName evidence="2">DUF4760 domain-containing protein</fullName>
    </submittedName>
</protein>
<keyword evidence="1" id="KW-0472">Membrane</keyword>
<gene>
    <name evidence="2" type="ORF">I8J34_13435</name>
</gene>
<dbReference type="AlphaFoldDB" id="A0A944DG33"/>
<comment type="caution">
    <text evidence="2">The sequence shown here is derived from an EMBL/GenBank/DDBJ whole genome shotgun (WGS) entry which is preliminary data.</text>
</comment>
<dbReference type="Pfam" id="PF15956">
    <property type="entry name" value="DUF4760"/>
    <property type="match status" value="1"/>
</dbReference>
<evidence type="ECO:0000313" key="3">
    <source>
        <dbReference type="Proteomes" id="UP000694660"/>
    </source>
</evidence>
<dbReference type="Proteomes" id="UP000694660">
    <property type="component" value="Unassembled WGS sequence"/>
</dbReference>
<keyword evidence="1" id="KW-1133">Transmembrane helix</keyword>
<accession>A0A944DG33</accession>
<proteinExistence type="predicted"/>
<evidence type="ECO:0000313" key="2">
    <source>
        <dbReference type="EMBL" id="MBT0962178.1"/>
    </source>
</evidence>
<dbReference type="RefSeq" id="WP_214362103.1">
    <property type="nucleotide sequence ID" value="NZ_JAEKFT010000014.1"/>
</dbReference>
<sequence>MIFVIVAAFCIPVGLWLLRLDPTLGVQSLDAKEWIGLYALLAAILGWLLAAWVQVRNSIKQHTVNTMLQSRLSTAYQDKAAKFLATYPSLPEFKCVQPGDWLHHNVTLNEGIEAARYLLNYYEFIAVGIRNGDFDEKLMRQSWRKIVVNLCVQTHVFIQYMRRETGSGTANQPKVYEHLLWLVDRWAAPGERAQLPWLDRKIPVN</sequence>
<organism evidence="2 3">
    <name type="scientific">Denitromonas iodatirespirans</name>
    <dbReference type="NCBI Taxonomy" id="2795389"/>
    <lineage>
        <taxon>Bacteria</taxon>
        <taxon>Pseudomonadati</taxon>
        <taxon>Pseudomonadota</taxon>
        <taxon>Betaproteobacteria</taxon>
        <taxon>Rhodocyclales</taxon>
        <taxon>Zoogloeaceae</taxon>
        <taxon>Denitromonas</taxon>
    </lineage>
</organism>
<keyword evidence="1" id="KW-0812">Transmembrane</keyword>
<name>A0A944DG33_DENI1</name>
<keyword evidence="3" id="KW-1185">Reference proteome</keyword>
<reference evidence="3" key="1">
    <citation type="journal article" date="2022" name="ISME J.">
        <title>Genetic and phylogenetic analysis of dissimilatory iodate-reducing bacteria identifies potential niches across the world's oceans.</title>
        <authorList>
            <person name="Reyes-Umana V."/>
            <person name="Henning Z."/>
            <person name="Lee K."/>
            <person name="Barnum T.P."/>
            <person name="Coates J.D."/>
        </authorList>
    </citation>
    <scope>NUCLEOTIDE SEQUENCE [LARGE SCALE GENOMIC DNA]</scope>
    <source>
        <strain evidence="3">IR12</strain>
    </source>
</reference>
<dbReference type="InterPro" id="IPR031876">
    <property type="entry name" value="DUF4760"/>
</dbReference>